<evidence type="ECO:0000313" key="18">
    <source>
        <dbReference type="Proteomes" id="UP000560470"/>
    </source>
</evidence>
<feature type="domain" description="Methyl-accepting transducer" evidence="14">
    <location>
        <begin position="354"/>
        <end position="590"/>
    </location>
</feature>
<evidence type="ECO:0000256" key="2">
    <source>
        <dbReference type="ARBA" id="ARBA00022475"/>
    </source>
</evidence>
<evidence type="ECO:0000256" key="3">
    <source>
        <dbReference type="ARBA" id="ARBA00022481"/>
    </source>
</evidence>
<dbReference type="GO" id="GO:0005886">
    <property type="term" value="C:plasma membrane"/>
    <property type="evidence" value="ECO:0007669"/>
    <property type="project" value="UniProtKB-SubCell"/>
</dbReference>
<evidence type="ECO:0000256" key="4">
    <source>
        <dbReference type="ARBA" id="ARBA00022500"/>
    </source>
</evidence>
<dbReference type="AlphaFoldDB" id="A0A7Y7RPI9"/>
<evidence type="ECO:0000256" key="6">
    <source>
        <dbReference type="ARBA" id="ARBA00022692"/>
    </source>
</evidence>
<dbReference type="InterPro" id="IPR033479">
    <property type="entry name" value="dCache_1"/>
</dbReference>
<dbReference type="InterPro" id="IPR004089">
    <property type="entry name" value="MCPsignal_dom"/>
</dbReference>
<comment type="subcellular location">
    <subcellularLocation>
        <location evidence="1">Cell inner membrane</location>
        <topology evidence="1">Multi-pass membrane protein</topology>
    </subcellularLocation>
</comment>
<dbReference type="Proteomes" id="UP000560470">
    <property type="component" value="Unassembled WGS sequence"/>
</dbReference>
<proteinExistence type="inferred from homology"/>
<evidence type="ECO:0000256" key="8">
    <source>
        <dbReference type="ARBA" id="ARBA00023136"/>
    </source>
</evidence>
<dbReference type="PANTHER" id="PTHR32089">
    <property type="entry name" value="METHYL-ACCEPTING CHEMOTAXIS PROTEIN MCPB"/>
    <property type="match status" value="1"/>
</dbReference>
<evidence type="ECO:0000259" key="16">
    <source>
        <dbReference type="PROSITE" id="PS50885"/>
    </source>
</evidence>
<dbReference type="GO" id="GO:0007165">
    <property type="term" value="P:signal transduction"/>
    <property type="evidence" value="ECO:0007669"/>
    <property type="project" value="UniProtKB-KW"/>
</dbReference>
<dbReference type="CDD" id="cd11386">
    <property type="entry name" value="MCP_signal"/>
    <property type="match status" value="1"/>
</dbReference>
<dbReference type="CDD" id="cd12912">
    <property type="entry name" value="PDC2_MCP_like"/>
    <property type="match status" value="1"/>
</dbReference>
<keyword evidence="8 13" id="KW-0472">Membrane</keyword>
<dbReference type="PROSITE" id="PS50111">
    <property type="entry name" value="CHEMOTAXIS_TRANSDUC_2"/>
    <property type="match status" value="1"/>
</dbReference>
<keyword evidence="4" id="KW-0145">Chemotaxis</keyword>
<dbReference type="SMART" id="SM00283">
    <property type="entry name" value="MA"/>
    <property type="match status" value="1"/>
</dbReference>
<feature type="domain" description="T-SNARE coiled-coil homology" evidence="15">
    <location>
        <begin position="541"/>
        <end position="603"/>
    </location>
</feature>
<dbReference type="InterPro" id="IPR000727">
    <property type="entry name" value="T_SNARE_dom"/>
</dbReference>
<dbReference type="PROSITE" id="PS50885">
    <property type="entry name" value="HAMP"/>
    <property type="match status" value="1"/>
</dbReference>
<comment type="caution">
    <text evidence="17">The sequence shown here is derived from an EMBL/GenBank/DDBJ whole genome shotgun (WGS) entry which is preliminary data.</text>
</comment>
<dbReference type="InterPro" id="IPR003660">
    <property type="entry name" value="HAMP_dom"/>
</dbReference>
<evidence type="ECO:0000259" key="15">
    <source>
        <dbReference type="PROSITE" id="PS50192"/>
    </source>
</evidence>
<dbReference type="EMBL" id="JACAOZ010000006">
    <property type="protein sequence ID" value="NVZ55738.1"/>
    <property type="molecule type" value="Genomic_DNA"/>
</dbReference>
<keyword evidence="7 13" id="KW-1133">Transmembrane helix</keyword>
<dbReference type="Pfam" id="PF00672">
    <property type="entry name" value="HAMP"/>
    <property type="match status" value="1"/>
</dbReference>
<evidence type="ECO:0000313" key="17">
    <source>
        <dbReference type="EMBL" id="NVZ55738.1"/>
    </source>
</evidence>
<dbReference type="CDD" id="cd06225">
    <property type="entry name" value="HAMP"/>
    <property type="match status" value="1"/>
</dbReference>
<sequence>MQLKFLHKVLATAALVSITSFSLFALYNERIQSRSIQNQLQNEMNHGANAAAKNIQDWLIGRLLLIQNFAELLENDRSPNLITSVLAQKTMMTEFNAYFGDKEGKIFLRPGDSVPEGYDPRSRLWYTSTINASGPTIGEPYKDEGPGGLIVTIAAPVGSAQKREGVVAADVSIESLVKTVNSMDFGGLGYAFLIDKDGKVLVSPDQDQLSKTVFDIYQDKTLLSKGGTREVQLAGKDRLLLFTPLENLPLDGWRLGVSLDKDKAYAPLKQFRLTVVIAIIITTATIFLALSILMQILMRPLASMNGAMNDIAGGGGDLTRRLPIINNDEFGELASAFNTFVDRVQQIIVKVASSTTELNRVIQEVTNSSNASLESSGDQSLRTTSVAAAINQLGAAAQEIATNAANTSRQATTARNEAENARQIVELTLNAMKSLSEKIRNSCSSIEALNNKTTEIGKILEVIKSISSQTNLLALNAAIEAARAGEAGRGFAVVADEVRNLAQRTQTSAQEIEQMIQHLQLGSQSAVDTMLESHEQSDRSVAIAAEASGELASVTQRIRDIDDMNQSVAAATEEQTAVVESLNTDIDEINGLNQRGQDNLTRTLSACTDVAIQSQTLKHLVDNFKT</sequence>
<dbReference type="FunFam" id="1.10.287.950:FF:000001">
    <property type="entry name" value="Methyl-accepting chemotaxis sensory transducer"/>
    <property type="match status" value="1"/>
</dbReference>
<dbReference type="Gene3D" id="1.10.287.950">
    <property type="entry name" value="Methyl-accepting chemotaxis protein"/>
    <property type="match status" value="1"/>
</dbReference>
<evidence type="ECO:0000256" key="1">
    <source>
        <dbReference type="ARBA" id="ARBA00004429"/>
    </source>
</evidence>
<comment type="similarity">
    <text evidence="10">Belongs to the methyl-accepting chemotaxis (MCP) protein family.</text>
</comment>
<accession>A0A7Y7RPI9</accession>
<name>A0A7Y7RPI9_9PSED</name>
<protein>
    <submittedName>
        <fullName evidence="17">Methyl-accepting chemotaxis protein</fullName>
    </submittedName>
</protein>
<keyword evidence="12" id="KW-0175">Coiled coil</keyword>
<dbReference type="Pfam" id="PF00015">
    <property type="entry name" value="MCPsignal"/>
    <property type="match status" value="1"/>
</dbReference>
<evidence type="ECO:0000256" key="9">
    <source>
        <dbReference type="ARBA" id="ARBA00023224"/>
    </source>
</evidence>
<evidence type="ECO:0000256" key="13">
    <source>
        <dbReference type="SAM" id="Phobius"/>
    </source>
</evidence>
<organism evidence="17 18">
    <name type="scientific">Pseudomonas edaphica</name>
    <dbReference type="NCBI Taxonomy" id="2006980"/>
    <lineage>
        <taxon>Bacteria</taxon>
        <taxon>Pseudomonadati</taxon>
        <taxon>Pseudomonadota</taxon>
        <taxon>Gammaproteobacteria</taxon>
        <taxon>Pseudomonadales</taxon>
        <taxon>Pseudomonadaceae</taxon>
        <taxon>Pseudomonas</taxon>
    </lineage>
</organism>
<gene>
    <name evidence="17" type="ORF">HX797_05625</name>
</gene>
<evidence type="ECO:0000256" key="5">
    <source>
        <dbReference type="ARBA" id="ARBA00022519"/>
    </source>
</evidence>
<dbReference type="InterPro" id="IPR029151">
    <property type="entry name" value="Sensor-like_sf"/>
</dbReference>
<feature type="domain" description="HAMP" evidence="16">
    <location>
        <begin position="295"/>
        <end position="349"/>
    </location>
</feature>
<keyword evidence="5" id="KW-0997">Cell inner membrane</keyword>
<dbReference type="SUPFAM" id="SSF58104">
    <property type="entry name" value="Methyl-accepting chemotaxis protein (MCP) signaling domain"/>
    <property type="match status" value="1"/>
</dbReference>
<keyword evidence="3" id="KW-0488">Methylation</keyword>
<evidence type="ECO:0000256" key="10">
    <source>
        <dbReference type="ARBA" id="ARBA00029447"/>
    </source>
</evidence>
<keyword evidence="6 13" id="KW-0812">Transmembrane</keyword>
<feature type="transmembrane region" description="Helical" evidence="13">
    <location>
        <begin position="273"/>
        <end position="298"/>
    </location>
</feature>
<reference evidence="17 18" key="1">
    <citation type="submission" date="2020-04" db="EMBL/GenBank/DDBJ databases">
        <title>Molecular characterization of pseudomonads from Agaricus bisporus reveal novel blotch 2 pathogens in Western Europe.</title>
        <authorList>
            <person name="Taparia T."/>
            <person name="Krijger M."/>
            <person name="Haynes E."/>
            <person name="Elpinstone J.G."/>
            <person name="Noble R."/>
            <person name="Van Der Wolf J."/>
        </authorList>
    </citation>
    <scope>NUCLEOTIDE SEQUENCE [LARGE SCALE GENOMIC DNA]</scope>
    <source>
        <strain evidence="17 18">B7002</strain>
    </source>
</reference>
<keyword evidence="2" id="KW-1003">Cell membrane</keyword>
<dbReference type="PANTHER" id="PTHR32089:SF39">
    <property type="entry name" value="METHYL-ACCEPTING CHEMOTAXIS PROTEIN HLYB"/>
    <property type="match status" value="1"/>
</dbReference>
<evidence type="ECO:0000256" key="12">
    <source>
        <dbReference type="SAM" id="Coils"/>
    </source>
</evidence>
<dbReference type="Pfam" id="PF02743">
    <property type="entry name" value="dCache_1"/>
    <property type="match status" value="1"/>
</dbReference>
<dbReference type="Gene3D" id="3.30.450.20">
    <property type="entry name" value="PAS domain"/>
    <property type="match status" value="2"/>
</dbReference>
<dbReference type="GO" id="GO:0006935">
    <property type="term" value="P:chemotaxis"/>
    <property type="evidence" value="ECO:0007669"/>
    <property type="project" value="UniProtKB-KW"/>
</dbReference>
<evidence type="ECO:0000259" key="14">
    <source>
        <dbReference type="PROSITE" id="PS50111"/>
    </source>
</evidence>
<evidence type="ECO:0000256" key="11">
    <source>
        <dbReference type="PROSITE-ProRule" id="PRU00284"/>
    </source>
</evidence>
<keyword evidence="9 11" id="KW-0807">Transducer</keyword>
<dbReference type="CDD" id="cd12913">
    <property type="entry name" value="PDC1_MCP_like"/>
    <property type="match status" value="1"/>
</dbReference>
<feature type="transmembrane region" description="Helical" evidence="13">
    <location>
        <begin position="6"/>
        <end position="27"/>
    </location>
</feature>
<evidence type="ECO:0000256" key="7">
    <source>
        <dbReference type="ARBA" id="ARBA00022989"/>
    </source>
</evidence>
<dbReference type="PROSITE" id="PS50192">
    <property type="entry name" value="T_SNARE"/>
    <property type="match status" value="1"/>
</dbReference>
<dbReference type="SUPFAM" id="SSF103190">
    <property type="entry name" value="Sensory domain-like"/>
    <property type="match status" value="1"/>
</dbReference>
<dbReference type="SMART" id="SM00304">
    <property type="entry name" value="HAMP"/>
    <property type="match status" value="1"/>
</dbReference>
<feature type="coiled-coil region" evidence="12">
    <location>
        <begin position="404"/>
        <end position="452"/>
    </location>
</feature>